<evidence type="ECO:0000259" key="3">
    <source>
        <dbReference type="Pfam" id="PF13598"/>
    </source>
</evidence>
<feature type="region of interest" description="Disordered" evidence="1">
    <location>
        <begin position="85"/>
        <end position="113"/>
    </location>
</feature>
<dbReference type="InterPro" id="IPR037291">
    <property type="entry name" value="DUF4139"/>
</dbReference>
<protein>
    <submittedName>
        <fullName evidence="5">DUF4139 domain-containing protein</fullName>
    </submittedName>
</protein>
<keyword evidence="2" id="KW-0732">Signal</keyword>
<dbReference type="InterPro" id="IPR011935">
    <property type="entry name" value="CHP02231"/>
</dbReference>
<evidence type="ECO:0000259" key="4">
    <source>
        <dbReference type="Pfam" id="PF13600"/>
    </source>
</evidence>
<feature type="domain" description="DUF4139" evidence="3">
    <location>
        <begin position="225"/>
        <end position="510"/>
    </location>
</feature>
<dbReference type="PANTHER" id="PTHR31005:SF8">
    <property type="entry name" value="DUF4139 DOMAIN-CONTAINING PROTEIN"/>
    <property type="match status" value="1"/>
</dbReference>
<accession>A0A5R8WTU9</accession>
<proteinExistence type="predicted"/>
<organism evidence="5 6">
    <name type="scientific">Hymenobacter jeollabukensis</name>
    <dbReference type="NCBI Taxonomy" id="2025313"/>
    <lineage>
        <taxon>Bacteria</taxon>
        <taxon>Pseudomonadati</taxon>
        <taxon>Bacteroidota</taxon>
        <taxon>Cytophagia</taxon>
        <taxon>Cytophagales</taxon>
        <taxon>Hymenobacteraceae</taxon>
        <taxon>Hymenobacter</taxon>
    </lineage>
</organism>
<dbReference type="InterPro" id="IPR025554">
    <property type="entry name" value="DUF4140"/>
</dbReference>
<evidence type="ECO:0000313" key="6">
    <source>
        <dbReference type="Proteomes" id="UP000305517"/>
    </source>
</evidence>
<gene>
    <name evidence="5" type="ORF">FDY95_05285</name>
</gene>
<reference evidence="5 6" key="1">
    <citation type="submission" date="2019-05" db="EMBL/GenBank/DDBJ databases">
        <title>Hymenobacter edaphi sp. nov., isolated from abandoned arsenic-contaminated farmland soil.</title>
        <authorList>
            <person name="Nie L."/>
        </authorList>
    </citation>
    <scope>NUCLEOTIDE SEQUENCE [LARGE SCALE GENOMIC DNA]</scope>
    <source>
        <strain evidence="5 6">1-3-3-8</strain>
    </source>
</reference>
<evidence type="ECO:0000313" key="5">
    <source>
        <dbReference type="EMBL" id="TLM95202.1"/>
    </source>
</evidence>
<evidence type="ECO:0000256" key="1">
    <source>
        <dbReference type="SAM" id="MobiDB-lite"/>
    </source>
</evidence>
<dbReference type="AlphaFoldDB" id="A0A5R8WTU9"/>
<feature type="chain" id="PRO_5024303645" evidence="2">
    <location>
        <begin position="18"/>
        <end position="529"/>
    </location>
</feature>
<dbReference type="PANTHER" id="PTHR31005">
    <property type="entry name" value="DUF4139 DOMAIN-CONTAINING PROTEIN"/>
    <property type="match status" value="1"/>
</dbReference>
<keyword evidence="6" id="KW-1185">Reference proteome</keyword>
<dbReference type="Pfam" id="PF13598">
    <property type="entry name" value="DUF4139"/>
    <property type="match status" value="1"/>
</dbReference>
<evidence type="ECO:0000256" key="2">
    <source>
        <dbReference type="SAM" id="SignalP"/>
    </source>
</evidence>
<comment type="caution">
    <text evidence="5">The sequence shown here is derived from an EMBL/GenBank/DDBJ whole genome shotgun (WGS) entry which is preliminary data.</text>
</comment>
<feature type="domain" description="DUF4140" evidence="4">
    <location>
        <begin position="33"/>
        <end position="137"/>
    </location>
</feature>
<sequence>MKIPLLFLLLTASLSTAAQTRRAIETSPALKAVTLYLNRSELEHQGSLTLPAGTSRVAVLGVASGYENESIEVRLGEGAELLSVGADDDEEDDATPRPVPAPTPANRAAADSLNRTNEELVQLEAELKGLEEEKALLLANRVLPAGTQANWSTELAKGATLLRTRLVAIQLENNRLLARQSRLKSLTTALERRAKVAAAGDDKALLLLVRTARAGTFPLTLRYALTSRSAWRPTLEIRANETGREVQFISSGQVRNRTGIAWPRVKLTLINQYMEMDVTKPEMEPWTLDTDGDDDHGGEGRIDAFVVKGSSAGRPVDVAQSTRYEVPEPITLASYANRIITMPALTLSGRPEYLALPKMSEKVFLQTKVSGWEGLQLPERAKVYYRGAYVGDTDLEDRAYNDSLETSLGYDDRIIIGRTKLEDFSRNVGSQKRRVRLTYELNVRNLHPEAVRIKIQDQVPVSSEKEIQVKILEASGAQVEERIGRLTWYLNMAPNTSQRLRFSFEVEFPKDKEVNIINHRVRIKSPKFR</sequence>
<dbReference type="Pfam" id="PF13600">
    <property type="entry name" value="DUF4140"/>
    <property type="match status" value="1"/>
</dbReference>
<feature type="signal peptide" evidence="2">
    <location>
        <begin position="1"/>
        <end position="17"/>
    </location>
</feature>
<dbReference type="Proteomes" id="UP000305517">
    <property type="component" value="Unassembled WGS sequence"/>
</dbReference>
<dbReference type="OrthoDB" id="634585at2"/>
<name>A0A5R8WTU9_9BACT</name>
<dbReference type="EMBL" id="VAJM01000002">
    <property type="protein sequence ID" value="TLM95202.1"/>
    <property type="molecule type" value="Genomic_DNA"/>
</dbReference>
<dbReference type="RefSeq" id="WP_138075676.1">
    <property type="nucleotide sequence ID" value="NZ_VAJM01000002.1"/>
</dbReference>